<evidence type="ECO:0000313" key="3">
    <source>
        <dbReference type="WBParaSite" id="TMUE_1000002942.1"/>
    </source>
</evidence>
<reference evidence="3" key="1">
    <citation type="submission" date="2019-12" db="UniProtKB">
        <authorList>
            <consortium name="WormBaseParasite"/>
        </authorList>
    </citation>
    <scope>IDENTIFICATION</scope>
</reference>
<sequence length="228" mass="26516">MKETITGQMVNNISVSKRAENGYVAPLVGEIASGIRTQNLHQPLSNQERSRLDIEKAIRGNEAKKSSNKLRAKHAISWCGKLFERSRQEGIGQFTIRGEKISGGVEDSKRVYSWATLKHAMEHSREAASVNVDNGHRPRPLNHEGITKKKQMKSQEKHCDTETMKRIRKEKANQQQQQKEKQHQQRQKEKQKAKHHQQGQKKQHQKQNQKLQQAQKEKQKQKQERRKN</sequence>
<organism evidence="2 3">
    <name type="scientific">Trichuris muris</name>
    <name type="common">Mouse whipworm</name>
    <dbReference type="NCBI Taxonomy" id="70415"/>
    <lineage>
        <taxon>Eukaryota</taxon>
        <taxon>Metazoa</taxon>
        <taxon>Ecdysozoa</taxon>
        <taxon>Nematoda</taxon>
        <taxon>Enoplea</taxon>
        <taxon>Dorylaimia</taxon>
        <taxon>Trichinellida</taxon>
        <taxon>Trichuridae</taxon>
        <taxon>Trichuris</taxon>
    </lineage>
</organism>
<name>A0A5S6Q7K3_TRIMR</name>
<keyword evidence="2" id="KW-1185">Reference proteome</keyword>
<evidence type="ECO:0000313" key="2">
    <source>
        <dbReference type="Proteomes" id="UP000046395"/>
    </source>
</evidence>
<feature type="compositionally biased region" description="Basic and acidic residues" evidence="1">
    <location>
        <begin position="178"/>
        <end position="190"/>
    </location>
</feature>
<dbReference type="AlphaFoldDB" id="A0A5S6Q7K3"/>
<dbReference type="Proteomes" id="UP000046395">
    <property type="component" value="Unassembled WGS sequence"/>
</dbReference>
<dbReference type="WBParaSite" id="TMUE_1000002942.1">
    <property type="protein sequence ID" value="TMUE_1000002942.1"/>
    <property type="gene ID" value="WBGene00294787"/>
</dbReference>
<feature type="region of interest" description="Disordered" evidence="1">
    <location>
        <begin position="125"/>
        <end position="228"/>
    </location>
</feature>
<evidence type="ECO:0000256" key="1">
    <source>
        <dbReference type="SAM" id="MobiDB-lite"/>
    </source>
</evidence>
<accession>A0A5S6Q7K3</accession>
<feature type="compositionally biased region" description="Basic and acidic residues" evidence="1">
    <location>
        <begin position="141"/>
        <end position="165"/>
    </location>
</feature>
<proteinExistence type="predicted"/>
<feature type="compositionally biased region" description="Basic residues" evidence="1">
    <location>
        <begin position="191"/>
        <end position="207"/>
    </location>
</feature>
<protein>
    <submittedName>
        <fullName evidence="3">Uncharacterized protein</fullName>
    </submittedName>
</protein>